<gene>
    <name evidence="1" type="ORF">MHBO_003731</name>
</gene>
<accession>A0ABV2AS81</accession>
<dbReference type="EMBL" id="JBDODL010002419">
    <property type="protein sequence ID" value="MES1922222.1"/>
    <property type="molecule type" value="Genomic_DNA"/>
</dbReference>
<comment type="caution">
    <text evidence="1">The sequence shown here is derived from an EMBL/GenBank/DDBJ whole genome shotgun (WGS) entry which is preliminary data.</text>
</comment>
<reference evidence="1 2" key="1">
    <citation type="journal article" date="2024" name="BMC Biol.">
        <title>Comparative genomics of Ascetosporea gives new insight into the evolutionary basis for animal parasitism in Rhizaria.</title>
        <authorList>
            <person name="Hiltunen Thoren M."/>
            <person name="Onut-Brannstrom I."/>
            <person name="Alfjorden A."/>
            <person name="Peckova H."/>
            <person name="Swords F."/>
            <person name="Hooper C."/>
            <person name="Holzer A.S."/>
            <person name="Bass D."/>
            <person name="Burki F."/>
        </authorList>
    </citation>
    <scope>NUCLEOTIDE SEQUENCE [LARGE SCALE GENOMIC DNA]</scope>
    <source>
        <strain evidence="1">20-A016</strain>
    </source>
</reference>
<sequence length="148" mass="17359">MNIKIEGLKMNFAQRKENEKAIKNEIEAMTESVQKILKGEKIIFQNFENMEELFSADLGKKKLLIEENKNFVDVIFTEKDFENKKHVVTNIYDGTKEKIYKNGHNFLCFRVFKEDMSKNEGKSYEKVFVEGCRDFSSEILTDESSFSV</sequence>
<dbReference type="Proteomes" id="UP001439008">
    <property type="component" value="Unassembled WGS sequence"/>
</dbReference>
<name>A0ABV2AS81_9EUKA</name>
<proteinExistence type="predicted"/>
<evidence type="ECO:0000313" key="2">
    <source>
        <dbReference type="Proteomes" id="UP001439008"/>
    </source>
</evidence>
<organism evidence="1 2">
    <name type="scientific">Bonamia ostreae</name>
    <dbReference type="NCBI Taxonomy" id="126728"/>
    <lineage>
        <taxon>Eukaryota</taxon>
        <taxon>Sar</taxon>
        <taxon>Rhizaria</taxon>
        <taxon>Endomyxa</taxon>
        <taxon>Ascetosporea</taxon>
        <taxon>Haplosporida</taxon>
        <taxon>Bonamia</taxon>
    </lineage>
</organism>
<evidence type="ECO:0000313" key="1">
    <source>
        <dbReference type="EMBL" id="MES1922222.1"/>
    </source>
</evidence>
<keyword evidence="2" id="KW-1185">Reference proteome</keyword>
<protein>
    <submittedName>
        <fullName evidence="1">Uncharacterized protein</fullName>
    </submittedName>
</protein>